<feature type="transmembrane region" description="Helical" evidence="1">
    <location>
        <begin position="129"/>
        <end position="148"/>
    </location>
</feature>
<dbReference type="PANTHER" id="PTHR35531">
    <property type="entry name" value="INNER MEMBRANE PROTEIN YBCI-RELATED"/>
    <property type="match status" value="1"/>
</dbReference>
<keyword evidence="1" id="KW-0472">Membrane</keyword>
<dbReference type="InterPro" id="IPR007404">
    <property type="entry name" value="YdjM-like"/>
</dbReference>
<feature type="transmembrane region" description="Helical" evidence="1">
    <location>
        <begin position="63"/>
        <end position="81"/>
    </location>
</feature>
<name>A0ABM9I6V2_9GAMM</name>
<reference evidence="2 3" key="1">
    <citation type="submission" date="2023-03" db="EMBL/GenBank/DDBJ databases">
        <authorList>
            <person name="Pearce D."/>
        </authorList>
    </citation>
    <scope>NUCLEOTIDE SEQUENCE [LARGE SCALE GENOMIC DNA]</scope>
    <source>
        <strain evidence="2">Msz</strain>
    </source>
</reference>
<keyword evidence="3" id="KW-1185">Reference proteome</keyword>
<keyword evidence="1" id="KW-1133">Transmembrane helix</keyword>
<dbReference type="PANTHER" id="PTHR35531:SF1">
    <property type="entry name" value="INNER MEMBRANE PROTEIN YBCI-RELATED"/>
    <property type="match status" value="1"/>
</dbReference>
<proteinExistence type="predicted"/>
<gene>
    <name evidence="2" type="ORF">MSZNOR_4039</name>
</gene>
<protein>
    <submittedName>
        <fullName evidence="2">Inner membrane protein</fullName>
    </submittedName>
</protein>
<sequence length="172" mass="18859">MSTIVSHAAVPIALSACFPEGILSREAVLCGVVCSMIPDLDVIGFAFGVRYDDPWGHRGMTHSIFFAVCLGALLTAVLPYTGKSWPLFLFLFLSTASHPLIDALTDGGLGVALFAPFSKRRYFFAWRPLAVPPIGILAFFSAYGWHVLKSEMRWIWLPCGLVFGIAHALREL</sequence>
<dbReference type="RefSeq" id="WP_036267964.1">
    <property type="nucleotide sequence ID" value="NZ_OX458333.1"/>
</dbReference>
<evidence type="ECO:0000313" key="2">
    <source>
        <dbReference type="EMBL" id="CAI8930922.1"/>
    </source>
</evidence>
<dbReference type="Proteomes" id="UP001162030">
    <property type="component" value="Chromosome"/>
</dbReference>
<feature type="transmembrane region" description="Helical" evidence="1">
    <location>
        <begin position="154"/>
        <end position="170"/>
    </location>
</feature>
<dbReference type="EMBL" id="OX458333">
    <property type="protein sequence ID" value="CAI8930922.1"/>
    <property type="molecule type" value="Genomic_DNA"/>
</dbReference>
<organism evidence="2 3">
    <name type="scientific">Methylocaldum szegediense</name>
    <dbReference type="NCBI Taxonomy" id="73780"/>
    <lineage>
        <taxon>Bacteria</taxon>
        <taxon>Pseudomonadati</taxon>
        <taxon>Pseudomonadota</taxon>
        <taxon>Gammaproteobacteria</taxon>
        <taxon>Methylococcales</taxon>
        <taxon>Methylococcaceae</taxon>
        <taxon>Methylocaldum</taxon>
    </lineage>
</organism>
<evidence type="ECO:0000256" key="1">
    <source>
        <dbReference type="SAM" id="Phobius"/>
    </source>
</evidence>
<dbReference type="Pfam" id="PF04307">
    <property type="entry name" value="YdjM"/>
    <property type="match status" value="1"/>
</dbReference>
<keyword evidence="1" id="KW-0812">Transmembrane</keyword>
<accession>A0ABM9I6V2</accession>
<evidence type="ECO:0000313" key="3">
    <source>
        <dbReference type="Proteomes" id="UP001162030"/>
    </source>
</evidence>